<dbReference type="SUPFAM" id="SSF47986">
    <property type="entry name" value="DEATH domain"/>
    <property type="match status" value="1"/>
</dbReference>
<dbReference type="Pfam" id="PF00013">
    <property type="entry name" value="KH_1"/>
    <property type="match status" value="1"/>
</dbReference>
<proteinExistence type="predicted"/>
<evidence type="ECO:0000313" key="6">
    <source>
        <dbReference type="Proteomes" id="UP000225706"/>
    </source>
</evidence>
<dbReference type="PANTHER" id="PTHR47508:SF1">
    <property type="entry name" value="NON-SPECIFIC SERINE_THREONINE PROTEIN KINASE"/>
    <property type="match status" value="1"/>
</dbReference>
<comment type="caution">
    <text evidence="5">The sequence shown here is derived from an EMBL/GenBank/DDBJ whole genome shotgun (WGS) entry which is preliminary data.</text>
</comment>
<dbReference type="Gene3D" id="3.30.1370.10">
    <property type="entry name" value="K Homology domain, type 1"/>
    <property type="match status" value="1"/>
</dbReference>
<dbReference type="InterPro" id="IPR036612">
    <property type="entry name" value="KH_dom_type_1_sf"/>
</dbReference>
<feature type="compositionally biased region" description="Acidic residues" evidence="3">
    <location>
        <begin position="540"/>
        <end position="552"/>
    </location>
</feature>
<dbReference type="GO" id="GO:0016301">
    <property type="term" value="F:kinase activity"/>
    <property type="evidence" value="ECO:0007669"/>
    <property type="project" value="UniProtKB-KW"/>
</dbReference>
<dbReference type="CDD" id="cd01670">
    <property type="entry name" value="Death"/>
    <property type="match status" value="1"/>
</dbReference>
<keyword evidence="6" id="KW-1185">Reference proteome</keyword>
<organism evidence="5 6">
    <name type="scientific">Stylophora pistillata</name>
    <name type="common">Smooth cauliflower coral</name>
    <dbReference type="NCBI Taxonomy" id="50429"/>
    <lineage>
        <taxon>Eukaryota</taxon>
        <taxon>Metazoa</taxon>
        <taxon>Cnidaria</taxon>
        <taxon>Anthozoa</taxon>
        <taxon>Hexacorallia</taxon>
        <taxon>Scleractinia</taxon>
        <taxon>Astrocoeniina</taxon>
        <taxon>Pocilloporidae</taxon>
        <taxon>Stylophora</taxon>
    </lineage>
</organism>
<dbReference type="InterPro" id="IPR004087">
    <property type="entry name" value="KH_dom"/>
</dbReference>
<name>A0A2B4R9Z0_STYPI</name>
<dbReference type="Gene3D" id="1.10.10.10">
    <property type="entry name" value="Winged helix-like DNA-binding domain superfamily/Winged helix DNA-binding domain"/>
    <property type="match status" value="1"/>
</dbReference>
<dbReference type="GO" id="GO:0007165">
    <property type="term" value="P:signal transduction"/>
    <property type="evidence" value="ECO:0007669"/>
    <property type="project" value="InterPro"/>
</dbReference>
<evidence type="ECO:0000259" key="4">
    <source>
        <dbReference type="PROSITE" id="PS50017"/>
    </source>
</evidence>
<feature type="domain" description="Death" evidence="4">
    <location>
        <begin position="1328"/>
        <end position="1388"/>
    </location>
</feature>
<protein>
    <submittedName>
        <fullName evidence="5">Putative serine/threonine-protein kinase pats1</fullName>
    </submittedName>
</protein>
<dbReference type="Gene3D" id="3.40.50.300">
    <property type="entry name" value="P-loop containing nucleotide triphosphate hydrolases"/>
    <property type="match status" value="1"/>
</dbReference>
<dbReference type="SUPFAM" id="SSF54791">
    <property type="entry name" value="Eukaryotic type KH-domain (KH-domain type I)"/>
    <property type="match status" value="1"/>
</dbReference>
<dbReference type="CDD" id="cd00105">
    <property type="entry name" value="KH-I"/>
    <property type="match status" value="1"/>
</dbReference>
<sequence length="1388" mass="158861">EEIEINTSEKVEIPSEYKGLIIGRLGANLRELSKETGAEITRKDWEVYITKGTKKQREHVKLLIGIKIICKITKEDFNFRLEEDLEKSVSDSTYLSGLQDAVLESLRKMKGREEAKNPLEADLWCHFGSAVIRGPSEGEWSIDDAATRFQYSADGNYWKVAFQEGVDFMADSFENYFYESTPKEYRDYAARYDLTFLTPCSHQLRCKVWVTKKDGKEKLEGIPIPVTDVRNIMEEIHFTDESTRLRSRGWVVLPSRRCLQADILFPGCEFDCRLIINEHAGRAKTVDYKPKEEVIRVLARYLSGLTLTDDDPFGLILPGEYEMPKGFHLIHKRLSKRNVYTSKPGFSVILSKETSWSADVTGGSCRDSADVHLHCEEWDRLLSGGQWEPESLVQQLPEFLEFVKEVQCFVVAALRIPPVIRARGPLALATYLNALADGQACVKRVPLMIVGQDRSGKTSVKKSLKGICFNPEEDSTRGIDVDRYHFRVTTEIWTTGKKDEEANIGTEVISFKEKTARWVAEKLTTREKVAEVKRTSSAEPNEEIVTPEESEPNETPNLADLSESSRNPVSTNTTKNRLQLQTGEARNPIELEQEEDFLTTALKKLPDFDEVAKVLPQLLQDNWEDDREDIYSVIWDFAGQSVYYVTHPLFLTGRAVYFLVYDLSRNPSEKATPLVKQGVYRVIEDRYNLKTNFDYLDFWMSSLASLLEQSDCQQVDPVTEVPLKKFPAVFLVCTHADQPYCDRNPFDLAKEIFGDLKSKPYSAHLFDVFCVDNTKSGTESECKETMRLREAVQDVSKGLPHVNEAIPIKWLRYEHFLRVLKENDHHKFISFSIAKDIAFKFFNINDNEVQTLLNFLHDLRVLIHFDDSPELSEIVFLDIQWLIDVFKNVITVTAYHEEKSFAHLWKKLEIEGILEEKLLKHVWSSLIPQTETHESLIEIMKRFSLLCPWPQPSSHEVPGKRYIVPSMLRTRPPAEIPKLVESAKIPSLFLKFDTDRVPLGLFPRFVLEFFQWCRKELPRLTLPQLYHNFARFNKFPTQGSSVVFLCHHSTIEVLVLSVESDINIASIRAFRSQLTSIIDQFGSKYFWVKNVGCKVCFLCPVCSRGRVVSLCTLHYEERCEQEECLHFISESDLGDEMHAVCTRSVAAVDNRIQVESFSPWIFSAEDKEMEASQSDERLQAIVQDGNEKTPLLPFKAVAPVQLQPLVGAESDGKLVPFAQGNGDKSLVLPQKVSESLQLTLVSPKEIVDKLLHYLEDASLEHPKPETEKWIRCLTRTAKDRGRTDIVSYLREIVPAGTTGPELPETLLVQNIPESRLKELTITLSGLDDWKIFAEKLRLTPAEIRFLDKRTRNQVFEVLVYAAQKYLITVGDLYDVLKDCGMPVLADLL</sequence>
<feature type="region of interest" description="Disordered" evidence="3">
    <location>
        <begin position="529"/>
        <end position="584"/>
    </location>
</feature>
<dbReference type="InterPro" id="IPR011029">
    <property type="entry name" value="DEATH-like_dom_sf"/>
</dbReference>
<evidence type="ECO:0000256" key="2">
    <source>
        <dbReference type="PROSITE-ProRule" id="PRU00117"/>
    </source>
</evidence>
<dbReference type="InterPro" id="IPR036388">
    <property type="entry name" value="WH-like_DNA-bd_sf"/>
</dbReference>
<dbReference type="InterPro" id="IPR027417">
    <property type="entry name" value="P-loop_NTPase"/>
</dbReference>
<dbReference type="InterPro" id="IPR004088">
    <property type="entry name" value="KH_dom_type_1"/>
</dbReference>
<dbReference type="Proteomes" id="UP000225706">
    <property type="component" value="Unassembled WGS sequence"/>
</dbReference>
<accession>A0A2B4R9Z0</accession>
<keyword evidence="2" id="KW-0694">RNA-binding</keyword>
<gene>
    <name evidence="5" type="primary">pats1</name>
    <name evidence="5" type="ORF">AWC38_SpisGene22273</name>
</gene>
<feature type="compositionally biased region" description="Polar residues" evidence="3">
    <location>
        <begin position="562"/>
        <end position="584"/>
    </location>
</feature>
<reference evidence="6" key="1">
    <citation type="journal article" date="2017" name="bioRxiv">
        <title>Comparative analysis of the genomes of Stylophora pistillata and Acropora digitifera provides evidence for extensive differences between species of corals.</title>
        <authorList>
            <person name="Voolstra C.R."/>
            <person name="Li Y."/>
            <person name="Liew Y.J."/>
            <person name="Baumgarten S."/>
            <person name="Zoccola D."/>
            <person name="Flot J.-F."/>
            <person name="Tambutte S."/>
            <person name="Allemand D."/>
            <person name="Aranda M."/>
        </authorList>
    </citation>
    <scope>NUCLEOTIDE SEQUENCE [LARGE SCALE GENOMIC DNA]</scope>
</reference>
<dbReference type="PROSITE" id="PS50017">
    <property type="entry name" value="DEATH_DOMAIN"/>
    <property type="match status" value="1"/>
</dbReference>
<dbReference type="PANTHER" id="PTHR47508">
    <property type="entry name" value="SAM DOMAIN-CONTAINING PROTEIN-RELATED"/>
    <property type="match status" value="1"/>
</dbReference>
<keyword evidence="1" id="KW-0677">Repeat</keyword>
<dbReference type="Gene3D" id="1.10.533.10">
    <property type="entry name" value="Death Domain, Fas"/>
    <property type="match status" value="1"/>
</dbReference>
<feature type="non-terminal residue" evidence="5">
    <location>
        <position position="1"/>
    </location>
</feature>
<evidence type="ECO:0000256" key="1">
    <source>
        <dbReference type="ARBA" id="ARBA00022737"/>
    </source>
</evidence>
<dbReference type="SUPFAM" id="SSF52540">
    <property type="entry name" value="P-loop containing nucleoside triphosphate hydrolases"/>
    <property type="match status" value="1"/>
</dbReference>
<evidence type="ECO:0000256" key="3">
    <source>
        <dbReference type="SAM" id="MobiDB-lite"/>
    </source>
</evidence>
<dbReference type="InterPro" id="IPR032171">
    <property type="entry name" value="COR-A"/>
</dbReference>
<dbReference type="PROSITE" id="PS50084">
    <property type="entry name" value="KH_TYPE_1"/>
    <property type="match status" value="1"/>
</dbReference>
<dbReference type="SMART" id="SM00322">
    <property type="entry name" value="KH"/>
    <property type="match status" value="1"/>
</dbReference>
<dbReference type="OrthoDB" id="5962960at2759"/>
<dbReference type="InterPro" id="IPR000488">
    <property type="entry name" value="Death_dom"/>
</dbReference>
<dbReference type="Pfam" id="PF08477">
    <property type="entry name" value="Roc"/>
    <property type="match status" value="1"/>
</dbReference>
<dbReference type="Pfam" id="PF16095">
    <property type="entry name" value="COR-A"/>
    <property type="match status" value="1"/>
</dbReference>
<keyword evidence="5" id="KW-0808">Transferase</keyword>
<keyword evidence="5" id="KW-0418">Kinase</keyword>
<dbReference type="GO" id="GO:0003723">
    <property type="term" value="F:RNA binding"/>
    <property type="evidence" value="ECO:0007669"/>
    <property type="project" value="UniProtKB-UniRule"/>
</dbReference>
<dbReference type="EMBL" id="LSMT01000930">
    <property type="protein sequence ID" value="PFX13629.1"/>
    <property type="molecule type" value="Genomic_DNA"/>
</dbReference>
<evidence type="ECO:0000313" key="5">
    <source>
        <dbReference type="EMBL" id="PFX13629.1"/>
    </source>
</evidence>